<accession>A0A1D1VLM2</accession>
<protein>
    <submittedName>
        <fullName evidence="1">Uncharacterized protein</fullName>
    </submittedName>
</protein>
<gene>
    <name evidence="1" type="primary">RvY_12485-1</name>
    <name evidence="1" type="synonym">RvY_12485.1</name>
    <name evidence="1" type="ORF">RvY_12485</name>
</gene>
<dbReference type="EMBL" id="BDGG01000007">
    <property type="protein sequence ID" value="GAV01841.1"/>
    <property type="molecule type" value="Genomic_DNA"/>
</dbReference>
<dbReference type="AlphaFoldDB" id="A0A1D1VLM2"/>
<evidence type="ECO:0000313" key="2">
    <source>
        <dbReference type="Proteomes" id="UP000186922"/>
    </source>
</evidence>
<dbReference type="Proteomes" id="UP000186922">
    <property type="component" value="Unassembled WGS sequence"/>
</dbReference>
<reference evidence="1 2" key="1">
    <citation type="journal article" date="2016" name="Nat. Commun.">
        <title>Extremotolerant tardigrade genome and improved radiotolerance of human cultured cells by tardigrade-unique protein.</title>
        <authorList>
            <person name="Hashimoto T."/>
            <person name="Horikawa D.D."/>
            <person name="Saito Y."/>
            <person name="Kuwahara H."/>
            <person name="Kozuka-Hata H."/>
            <person name="Shin-I T."/>
            <person name="Minakuchi Y."/>
            <person name="Ohishi K."/>
            <person name="Motoyama A."/>
            <person name="Aizu T."/>
            <person name="Enomoto A."/>
            <person name="Kondo K."/>
            <person name="Tanaka S."/>
            <person name="Hara Y."/>
            <person name="Koshikawa S."/>
            <person name="Sagara H."/>
            <person name="Miura T."/>
            <person name="Yokobori S."/>
            <person name="Miyagawa K."/>
            <person name="Suzuki Y."/>
            <person name="Kubo T."/>
            <person name="Oyama M."/>
            <person name="Kohara Y."/>
            <person name="Fujiyama A."/>
            <person name="Arakawa K."/>
            <person name="Katayama T."/>
            <person name="Toyoda A."/>
            <person name="Kunieda T."/>
        </authorList>
    </citation>
    <scope>NUCLEOTIDE SEQUENCE [LARGE SCALE GENOMIC DNA]</scope>
    <source>
        <strain evidence="1 2">YOKOZUNA-1</strain>
    </source>
</reference>
<organism evidence="1 2">
    <name type="scientific">Ramazzottius varieornatus</name>
    <name type="common">Water bear</name>
    <name type="synonym">Tardigrade</name>
    <dbReference type="NCBI Taxonomy" id="947166"/>
    <lineage>
        <taxon>Eukaryota</taxon>
        <taxon>Metazoa</taxon>
        <taxon>Ecdysozoa</taxon>
        <taxon>Tardigrada</taxon>
        <taxon>Eutardigrada</taxon>
        <taxon>Parachela</taxon>
        <taxon>Hypsibioidea</taxon>
        <taxon>Ramazzottiidae</taxon>
        <taxon>Ramazzottius</taxon>
    </lineage>
</organism>
<name>A0A1D1VLM2_RAMVA</name>
<keyword evidence="2" id="KW-1185">Reference proteome</keyword>
<comment type="caution">
    <text evidence="1">The sequence shown here is derived from an EMBL/GenBank/DDBJ whole genome shotgun (WGS) entry which is preliminary data.</text>
</comment>
<proteinExistence type="predicted"/>
<sequence length="169" mass="18224">MISRKPDIDTGNVIRQSGYAATVDGSGMITPQGCVLNGSILQTGSLDGGWRSTINCGFGILCRELGSVAPGLHGCHLDLGCHRIQPSEKVCFSKSTEQPTIHPGIQWHAHACNLMRQQSSAYVVPPQVPRDSDGRLSSTQTPVGQWTKTSQNHTLIITTVHETNARTSY</sequence>
<evidence type="ECO:0000313" key="1">
    <source>
        <dbReference type="EMBL" id="GAV01841.1"/>
    </source>
</evidence>